<protein>
    <submittedName>
        <fullName evidence="1">Uncharacterized protein</fullName>
    </submittedName>
</protein>
<proteinExistence type="predicted"/>
<comment type="caution">
    <text evidence="1">The sequence shown here is derived from an EMBL/GenBank/DDBJ whole genome shotgun (WGS) entry which is preliminary data.</text>
</comment>
<dbReference type="Proteomes" id="UP000762676">
    <property type="component" value="Unassembled WGS sequence"/>
</dbReference>
<evidence type="ECO:0000313" key="1">
    <source>
        <dbReference type="EMBL" id="GFS06380.1"/>
    </source>
</evidence>
<accession>A0AAV4I8Y8</accession>
<name>A0AAV4I8Y8_9GAST</name>
<evidence type="ECO:0000313" key="2">
    <source>
        <dbReference type="Proteomes" id="UP000762676"/>
    </source>
</evidence>
<dbReference type="AlphaFoldDB" id="A0AAV4I8Y8"/>
<organism evidence="1 2">
    <name type="scientific">Elysia marginata</name>
    <dbReference type="NCBI Taxonomy" id="1093978"/>
    <lineage>
        <taxon>Eukaryota</taxon>
        <taxon>Metazoa</taxon>
        <taxon>Spiralia</taxon>
        <taxon>Lophotrochozoa</taxon>
        <taxon>Mollusca</taxon>
        <taxon>Gastropoda</taxon>
        <taxon>Heterobranchia</taxon>
        <taxon>Euthyneura</taxon>
        <taxon>Panpulmonata</taxon>
        <taxon>Sacoglossa</taxon>
        <taxon>Placobranchoidea</taxon>
        <taxon>Plakobranchidae</taxon>
        <taxon>Elysia</taxon>
    </lineage>
</organism>
<sequence length="148" mass="16854">MVAQGKAIDRISPSKASLYQHAKRPIKQARSGQVASLGFRRRSNQLIWDGNLLVNSSESEMPEASKECHELIKCKCRKGPISRLVEQRSMPVRIRQIEPKLLSNSYAEHNHETSHDLFERYIQQGKLTGSEKVMSEELVRLGITTQKI</sequence>
<gene>
    <name evidence="1" type="ORF">ElyMa_002964200</name>
</gene>
<dbReference type="EMBL" id="BMAT01006106">
    <property type="protein sequence ID" value="GFS06380.1"/>
    <property type="molecule type" value="Genomic_DNA"/>
</dbReference>
<keyword evidence="2" id="KW-1185">Reference proteome</keyword>
<reference evidence="1 2" key="1">
    <citation type="journal article" date="2021" name="Elife">
        <title>Chloroplast acquisition without the gene transfer in kleptoplastic sea slugs, Plakobranchus ocellatus.</title>
        <authorList>
            <person name="Maeda T."/>
            <person name="Takahashi S."/>
            <person name="Yoshida T."/>
            <person name="Shimamura S."/>
            <person name="Takaki Y."/>
            <person name="Nagai Y."/>
            <person name="Toyoda A."/>
            <person name="Suzuki Y."/>
            <person name="Arimoto A."/>
            <person name="Ishii H."/>
            <person name="Satoh N."/>
            <person name="Nishiyama T."/>
            <person name="Hasebe M."/>
            <person name="Maruyama T."/>
            <person name="Minagawa J."/>
            <person name="Obokata J."/>
            <person name="Shigenobu S."/>
        </authorList>
    </citation>
    <scope>NUCLEOTIDE SEQUENCE [LARGE SCALE GENOMIC DNA]</scope>
</reference>